<gene>
    <name evidence="1" type="ORF">ZT3D7_G605</name>
</gene>
<keyword evidence="2" id="KW-1185">Reference proteome</keyword>
<protein>
    <submittedName>
        <fullName evidence="1">Uncharacterized protein</fullName>
    </submittedName>
</protein>
<organism evidence="1 2">
    <name type="scientific">Zymoseptoria tritici (strain ST99CH_3D7)</name>
    <dbReference type="NCBI Taxonomy" id="1276538"/>
    <lineage>
        <taxon>Eukaryota</taxon>
        <taxon>Fungi</taxon>
        <taxon>Dikarya</taxon>
        <taxon>Ascomycota</taxon>
        <taxon>Pezizomycotina</taxon>
        <taxon>Dothideomycetes</taxon>
        <taxon>Dothideomycetidae</taxon>
        <taxon>Mycosphaerellales</taxon>
        <taxon>Mycosphaerellaceae</taxon>
        <taxon>Zymoseptoria</taxon>
    </lineage>
</organism>
<dbReference type="EMBL" id="LT853692">
    <property type="protein sequence ID" value="SMQ45461.1"/>
    <property type="molecule type" value="Genomic_DNA"/>
</dbReference>
<dbReference type="STRING" id="1276538.A0A1X7RE16"/>
<dbReference type="Proteomes" id="UP000215127">
    <property type="component" value="Chromosome 1"/>
</dbReference>
<evidence type="ECO:0000313" key="2">
    <source>
        <dbReference type="Proteomes" id="UP000215127"/>
    </source>
</evidence>
<dbReference type="AlphaFoldDB" id="A0A1X7RE16"/>
<proteinExistence type="predicted"/>
<evidence type="ECO:0000313" key="1">
    <source>
        <dbReference type="EMBL" id="SMQ45461.1"/>
    </source>
</evidence>
<reference evidence="1 2" key="1">
    <citation type="submission" date="2016-06" db="EMBL/GenBank/DDBJ databases">
        <authorList>
            <person name="Kjaerup R.B."/>
            <person name="Dalgaard T.S."/>
            <person name="Juul-Madsen H.R."/>
        </authorList>
    </citation>
    <scope>NUCLEOTIDE SEQUENCE [LARGE SCALE GENOMIC DNA]</scope>
</reference>
<sequence length="105" mass="11897">MWNPFSFHNDAQELLILGDILGAHGTAFTTQGKQTRRTLLEIDEMTIAMQLYLLKERRTMDNAMGDELRVGKGILEEAKGAPLYTKDFLAWSDDILRFPAAAPRQ</sequence>
<accession>A0A1X7RE16</accession>
<name>A0A1X7RE16_ZYMT9</name>